<dbReference type="CDD" id="cd03801">
    <property type="entry name" value="GT4_PimA-like"/>
    <property type="match status" value="1"/>
</dbReference>
<dbReference type="PANTHER" id="PTHR46401:SF2">
    <property type="entry name" value="GLYCOSYLTRANSFERASE WBBK-RELATED"/>
    <property type="match status" value="1"/>
</dbReference>
<keyword evidence="4" id="KW-1185">Reference proteome</keyword>
<evidence type="ECO:0000313" key="3">
    <source>
        <dbReference type="EMBL" id="MET3112046.1"/>
    </source>
</evidence>
<evidence type="ECO:0000313" key="4">
    <source>
        <dbReference type="Proteomes" id="UP001549019"/>
    </source>
</evidence>
<dbReference type="InterPro" id="IPR001296">
    <property type="entry name" value="Glyco_trans_1"/>
</dbReference>
<comment type="caution">
    <text evidence="3">The sequence shown here is derived from an EMBL/GenBank/DDBJ whole genome shotgun (WGS) entry which is preliminary data.</text>
</comment>
<dbReference type="EMBL" id="JBDZDV010000008">
    <property type="protein sequence ID" value="MET3112046.1"/>
    <property type="molecule type" value="Genomic_DNA"/>
</dbReference>
<dbReference type="RefSeq" id="WP_230822527.1">
    <property type="nucleotide sequence ID" value="NZ_JAJNCU010000008.1"/>
</dbReference>
<accession>A0ABV2EC98</accession>
<sequence length="384" mass="44034">MREKVLIMAPYYSPSFKAGGPVQSIKNIVDNLSNEYDFFIVTSDRDLGDQSPFENIEVDCWIKNGKANVMYTDASKLNIFKINKIITSTNANTIYLNSFFNYKFSIIPTVLKKLKLLPNKKIVLAPRGEFSPGAFKLKKIKKSMYVNFTKLLGLYKHIEFHATAESERNHIMDILGKGKVIKVANNLTANYEGLTFNKKINKKPGNVDLVFVSRIHPKKNLHYAIELLKELKGNITFNIFGPIEDANYWDKCLAIINNLPKNINVKYRGLATREQVNDIFMDNHFFLFPTLGENYGHVISEALIGSCPVIISDETPWRNLEKIQAGWDIPLDNKNEYLETLSCIIKMDEEVYKTFARSAFEFGKKVSNSEDELENYIKLFSFKS</sequence>
<reference evidence="3 4" key="1">
    <citation type="submission" date="2024-05" db="EMBL/GenBank/DDBJ databases">
        <title>Genomic Encyclopedia of Type Strains, Phase IV (KMG-IV): sequencing the most valuable type-strain genomes for metagenomic binning, comparative biology and taxonomic classification.</title>
        <authorList>
            <person name="Goeker M."/>
        </authorList>
    </citation>
    <scope>NUCLEOTIDE SEQUENCE [LARGE SCALE GENOMIC DNA]</scope>
    <source>
        <strain evidence="3 4">DSM 25286</strain>
    </source>
</reference>
<dbReference type="Proteomes" id="UP001549019">
    <property type="component" value="Unassembled WGS sequence"/>
</dbReference>
<keyword evidence="1" id="KW-0808">Transferase</keyword>
<proteinExistence type="predicted"/>
<dbReference type="SUPFAM" id="SSF53756">
    <property type="entry name" value="UDP-Glycosyltransferase/glycogen phosphorylase"/>
    <property type="match status" value="1"/>
</dbReference>
<evidence type="ECO:0000259" key="2">
    <source>
        <dbReference type="Pfam" id="PF00534"/>
    </source>
</evidence>
<gene>
    <name evidence="3" type="ORF">ABHD89_002472</name>
</gene>
<protein>
    <submittedName>
        <fullName evidence="3">Glycosyltransferase involved in cell wall biosynthesis</fullName>
    </submittedName>
</protein>
<dbReference type="Gene3D" id="3.40.50.2000">
    <property type="entry name" value="Glycogen Phosphorylase B"/>
    <property type="match status" value="1"/>
</dbReference>
<organism evidence="3 4">
    <name type="scientific">Salinicoccus halitifaciens</name>
    <dbReference type="NCBI Taxonomy" id="1073415"/>
    <lineage>
        <taxon>Bacteria</taxon>
        <taxon>Bacillati</taxon>
        <taxon>Bacillota</taxon>
        <taxon>Bacilli</taxon>
        <taxon>Bacillales</taxon>
        <taxon>Staphylococcaceae</taxon>
        <taxon>Salinicoccus</taxon>
    </lineage>
</organism>
<dbReference type="Pfam" id="PF00534">
    <property type="entry name" value="Glycos_transf_1"/>
    <property type="match status" value="1"/>
</dbReference>
<dbReference type="PANTHER" id="PTHR46401">
    <property type="entry name" value="GLYCOSYLTRANSFERASE WBBK-RELATED"/>
    <property type="match status" value="1"/>
</dbReference>
<feature type="domain" description="Glycosyl transferase family 1" evidence="2">
    <location>
        <begin position="197"/>
        <end position="316"/>
    </location>
</feature>
<evidence type="ECO:0000256" key="1">
    <source>
        <dbReference type="ARBA" id="ARBA00022679"/>
    </source>
</evidence>
<name>A0ABV2EC98_9STAP</name>